<gene>
    <name evidence="1" type="ORF">LTR37_020699</name>
</gene>
<reference evidence="1" key="1">
    <citation type="submission" date="2023-07" db="EMBL/GenBank/DDBJ databases">
        <title>Black Yeasts Isolated from many extreme environments.</title>
        <authorList>
            <person name="Coleine C."/>
            <person name="Stajich J.E."/>
            <person name="Selbmann L."/>
        </authorList>
    </citation>
    <scope>NUCLEOTIDE SEQUENCE</scope>
    <source>
        <strain evidence="1">CCFEE 5714</strain>
    </source>
</reference>
<evidence type="ECO:0000313" key="2">
    <source>
        <dbReference type="Proteomes" id="UP001281147"/>
    </source>
</evidence>
<sequence>MRTLLLPIGPPGAGKSTVCNGLQQFMNAINRPCSAVNLDPANDNIPYDAAFDVRELVSVEEVMEREELGPNGGVLWAMEEIEENFDWLEERLDECEETILLDPPGQPELTIHHMALPRILQRLEKLGYRIVVIQLLDSVVLTRPSLYLSSLILCLRGMLHLPYSVGMFSNVFDPLCEKLTGPVNVLTKIDNLEAVGGADLPFNLDFYTEVQDLQQLLPVLSAEQASSVGGSAKWENLNSTLIELVEDFGLVGFETLAVEDRQSMASLLRAVDRASGYVFAGARGTDEQGRTLNDEASIWAQAMSERWAGKMEVRDVQERWIDRKEEFDETERKGWVEEARLAGALPENGPAAAVRRTADGSADSAAGGEDDLLAEQRKWEAERAKGGGGGPKVVNRLYQASQAQDERLIATLRTHYHMANMENRPTVIHLGDPIMYNKDLYGQLSEDFDIIRPTLEERQRPAFIDALKTRRWGDFAAVMRHFFSSGVEMGRWNHELISLLPASVKIFASAGAGYEWVDVKMLADHAIVYCNGATASSEAVADMALSHILSVFRNITWSALAARSLNPDAFAEAHEHVSETARNPRGHIVGIIGMGNIGFTIAKKAYAAFGVRVYYHDVVRKSAEQEQAVEATYCHTLEELVSIADCIVLATPFEGDKQITAEMLKGFKQGSRFVNVARGMLVDEEVLADSLESGHLFAAGLDVHLEEPHVNARLGKMQNVSVTCHNAGGAVETRVGFERLAMENVQRVLTGQDPLTPVNLHLMG</sequence>
<keyword evidence="2" id="KW-1185">Reference proteome</keyword>
<dbReference type="EMBL" id="JAUTXU010000382">
    <property type="protein sequence ID" value="KAK3681980.1"/>
    <property type="molecule type" value="Genomic_DNA"/>
</dbReference>
<comment type="caution">
    <text evidence="1">The sequence shown here is derived from an EMBL/GenBank/DDBJ whole genome shotgun (WGS) entry which is preliminary data.</text>
</comment>
<organism evidence="1 2">
    <name type="scientific">Vermiconidia calcicola</name>
    <dbReference type="NCBI Taxonomy" id="1690605"/>
    <lineage>
        <taxon>Eukaryota</taxon>
        <taxon>Fungi</taxon>
        <taxon>Dikarya</taxon>
        <taxon>Ascomycota</taxon>
        <taxon>Pezizomycotina</taxon>
        <taxon>Dothideomycetes</taxon>
        <taxon>Dothideomycetidae</taxon>
        <taxon>Mycosphaerellales</taxon>
        <taxon>Extremaceae</taxon>
        <taxon>Vermiconidia</taxon>
    </lineage>
</organism>
<proteinExistence type="predicted"/>
<name>A0ACC3MAQ2_9PEZI</name>
<accession>A0ACC3MAQ2</accession>
<protein>
    <submittedName>
        <fullName evidence="1">Uncharacterized protein</fullName>
    </submittedName>
</protein>
<dbReference type="Proteomes" id="UP001281147">
    <property type="component" value="Unassembled WGS sequence"/>
</dbReference>
<evidence type="ECO:0000313" key="1">
    <source>
        <dbReference type="EMBL" id="KAK3681980.1"/>
    </source>
</evidence>